<evidence type="ECO:0000313" key="1">
    <source>
        <dbReference type="EMBL" id="RFU78491.1"/>
    </source>
</evidence>
<sequence length="360" mass="41424">MLFQKRTLHTDDARRYPPLTLRRDSLEAASLEAIRLGLATACRISVLTYTCLEFYLGRLRDKSICNPHHCGNRQYPLHIFLSNTTHSWTRSVGKPVRANYARSPSWVEEMRVARVLWMMQLVGELRHLAMRDPDALGWPQEDVEQAIGMMPEAFATSGDCYFVGMEEEAITVCEYLHTLDDEGDEFSQGRMESFYRLPRPPEIQTRSWTTQEPKPCMRKTTLGYVYDLGNRFIAATPPIERLELLIRPPPAKLPPVQGSWFSGQQSQEADRAGPGVEGYKQIAYDNWETPLSGVQFDSFRRLGFALWDDTRMRSLRLMDKYNWRLIGAPQIFVWRSLLSEEEIALAAVRFEPSNHGVDAE</sequence>
<dbReference type="STRING" id="490622.A0A395NRD4"/>
<dbReference type="AlphaFoldDB" id="A0A395NRD4"/>
<protein>
    <submittedName>
        <fullName evidence="1">Uncharacterized protein</fullName>
    </submittedName>
</protein>
<proteinExistence type="predicted"/>
<dbReference type="Proteomes" id="UP000266272">
    <property type="component" value="Unassembled WGS sequence"/>
</dbReference>
<keyword evidence="2" id="KW-1185">Reference proteome</keyword>
<accession>A0A395NRD4</accession>
<dbReference type="OrthoDB" id="4358152at2759"/>
<reference evidence="1 2" key="1">
    <citation type="journal article" date="2018" name="PLoS Pathog.">
        <title>Evolution of structural diversity of trichothecenes, a family of toxins produced by plant pathogenic and entomopathogenic fungi.</title>
        <authorList>
            <person name="Proctor R.H."/>
            <person name="McCormick S.P."/>
            <person name="Kim H.S."/>
            <person name="Cardoza R.E."/>
            <person name="Stanley A.M."/>
            <person name="Lindo L."/>
            <person name="Kelly A."/>
            <person name="Brown D.W."/>
            <person name="Lee T."/>
            <person name="Vaughan M.M."/>
            <person name="Alexander N.J."/>
            <person name="Busman M."/>
            <person name="Gutierrez S."/>
        </authorList>
    </citation>
    <scope>NUCLEOTIDE SEQUENCE [LARGE SCALE GENOMIC DNA]</scope>
    <source>
        <strain evidence="1 2">IBT 40837</strain>
    </source>
</reference>
<organism evidence="1 2">
    <name type="scientific">Trichoderma arundinaceum</name>
    <dbReference type="NCBI Taxonomy" id="490622"/>
    <lineage>
        <taxon>Eukaryota</taxon>
        <taxon>Fungi</taxon>
        <taxon>Dikarya</taxon>
        <taxon>Ascomycota</taxon>
        <taxon>Pezizomycotina</taxon>
        <taxon>Sordariomycetes</taxon>
        <taxon>Hypocreomycetidae</taxon>
        <taxon>Hypocreales</taxon>
        <taxon>Hypocreaceae</taxon>
        <taxon>Trichoderma</taxon>
    </lineage>
</organism>
<evidence type="ECO:0000313" key="2">
    <source>
        <dbReference type="Proteomes" id="UP000266272"/>
    </source>
</evidence>
<gene>
    <name evidence="1" type="ORF">TARUN_3738</name>
</gene>
<dbReference type="EMBL" id="PXOA01000209">
    <property type="protein sequence ID" value="RFU78491.1"/>
    <property type="molecule type" value="Genomic_DNA"/>
</dbReference>
<name>A0A395NRD4_TRIAR</name>
<comment type="caution">
    <text evidence="1">The sequence shown here is derived from an EMBL/GenBank/DDBJ whole genome shotgun (WGS) entry which is preliminary data.</text>
</comment>